<dbReference type="EMBL" id="RWGY01000011">
    <property type="protein sequence ID" value="TVU33528.1"/>
    <property type="molecule type" value="Genomic_DNA"/>
</dbReference>
<dbReference type="Proteomes" id="UP000324897">
    <property type="component" value="Chromosome 1"/>
</dbReference>
<evidence type="ECO:0000313" key="2">
    <source>
        <dbReference type="EMBL" id="TVU33528.1"/>
    </source>
</evidence>
<keyword evidence="3" id="KW-1185">Reference proteome</keyword>
<organism evidence="2 3">
    <name type="scientific">Eragrostis curvula</name>
    <name type="common">weeping love grass</name>
    <dbReference type="NCBI Taxonomy" id="38414"/>
    <lineage>
        <taxon>Eukaryota</taxon>
        <taxon>Viridiplantae</taxon>
        <taxon>Streptophyta</taxon>
        <taxon>Embryophyta</taxon>
        <taxon>Tracheophyta</taxon>
        <taxon>Spermatophyta</taxon>
        <taxon>Magnoliopsida</taxon>
        <taxon>Liliopsida</taxon>
        <taxon>Poales</taxon>
        <taxon>Poaceae</taxon>
        <taxon>PACMAD clade</taxon>
        <taxon>Chloridoideae</taxon>
        <taxon>Eragrostideae</taxon>
        <taxon>Eragrostidinae</taxon>
        <taxon>Eragrostis</taxon>
    </lineage>
</organism>
<reference evidence="2 3" key="1">
    <citation type="journal article" date="2019" name="Sci. Rep.">
        <title>A high-quality genome of Eragrostis curvula grass provides insights into Poaceae evolution and supports new strategies to enhance forage quality.</title>
        <authorList>
            <person name="Carballo J."/>
            <person name="Santos B.A.C.M."/>
            <person name="Zappacosta D."/>
            <person name="Garbus I."/>
            <person name="Selva J.P."/>
            <person name="Gallo C.A."/>
            <person name="Diaz A."/>
            <person name="Albertini E."/>
            <person name="Caccamo M."/>
            <person name="Echenique V."/>
        </authorList>
    </citation>
    <scope>NUCLEOTIDE SEQUENCE [LARGE SCALE GENOMIC DNA]</scope>
    <source>
        <strain evidence="3">cv. Victoria</strain>
        <tissue evidence="2">Leaf</tissue>
    </source>
</reference>
<feature type="compositionally biased region" description="Low complexity" evidence="1">
    <location>
        <begin position="1"/>
        <end position="17"/>
    </location>
</feature>
<feature type="non-terminal residue" evidence="2">
    <location>
        <position position="1"/>
    </location>
</feature>
<dbReference type="Gramene" id="TVU33528">
    <property type="protein sequence ID" value="TVU33528"/>
    <property type="gene ID" value="EJB05_25351"/>
</dbReference>
<gene>
    <name evidence="2" type="ORF">EJB05_25351</name>
</gene>
<accession>A0A5J9VCV7</accession>
<feature type="region of interest" description="Disordered" evidence="1">
    <location>
        <begin position="1"/>
        <end position="21"/>
    </location>
</feature>
<proteinExistence type="predicted"/>
<evidence type="ECO:0000313" key="3">
    <source>
        <dbReference type="Proteomes" id="UP000324897"/>
    </source>
</evidence>
<comment type="caution">
    <text evidence="2">The sequence shown here is derived from an EMBL/GenBank/DDBJ whole genome shotgun (WGS) entry which is preliminary data.</text>
</comment>
<evidence type="ECO:0000256" key="1">
    <source>
        <dbReference type="SAM" id="MobiDB-lite"/>
    </source>
</evidence>
<name>A0A5J9VCV7_9POAL</name>
<sequence>MRNARSAPRSARQSSTATPRPEIMVVVRRLRGGTATGEADQLVAMLDKARSSRALPPGLGHQLFDGMLERGVWPCETGAVMQKGFAFPLPSSSVFGRSSNGNQCTVHGQVELYRYLIHGNHGNLVGKRSNHFTLAQSNSNFPLPLFLSPMSLWFHAVRYSLGHLLHFRSMKGHLA</sequence>
<protein>
    <submittedName>
        <fullName evidence="2">Uncharacterized protein</fullName>
    </submittedName>
</protein>
<dbReference type="AlphaFoldDB" id="A0A5J9VCV7"/>